<dbReference type="Proteomes" id="UP000034704">
    <property type="component" value="Unassembled WGS sequence"/>
</dbReference>
<comment type="caution">
    <text evidence="1">The sequence shown here is derived from an EMBL/GenBank/DDBJ whole genome shotgun (WGS) entry which is preliminary data.</text>
</comment>
<dbReference type="AlphaFoldDB" id="A0A0G0ZES8"/>
<evidence type="ECO:0000313" key="2">
    <source>
        <dbReference type="Proteomes" id="UP000034704"/>
    </source>
</evidence>
<protein>
    <submittedName>
        <fullName evidence="1">Uncharacterized protein</fullName>
    </submittedName>
</protein>
<organism evidence="1 2">
    <name type="scientific">Candidatus Nomurabacteria bacterium GW2011_GWC2_42_20</name>
    <dbReference type="NCBI Taxonomy" id="1618756"/>
    <lineage>
        <taxon>Bacteria</taxon>
        <taxon>Candidatus Nomuraibacteriota</taxon>
    </lineage>
</organism>
<evidence type="ECO:0000313" key="1">
    <source>
        <dbReference type="EMBL" id="KKS47202.1"/>
    </source>
</evidence>
<gene>
    <name evidence="1" type="ORF">UV12_C0010G0019</name>
</gene>
<sequence length="124" mass="14984">MRLLIVVLCTFFAQKFHYADRWLCKHLPWYLRLSWCSLWIRQEDDHPSLDSDLDALFHKIQFRRKLLKEWINLTRLSPSPSMGDSAKEFLRIKELEERLYVEYNDSLIQRQNTARGRNETPSLS</sequence>
<name>A0A0G0ZES8_9BACT</name>
<reference evidence="1 2" key="1">
    <citation type="journal article" date="2015" name="Nature">
        <title>rRNA introns, odd ribosomes, and small enigmatic genomes across a large radiation of phyla.</title>
        <authorList>
            <person name="Brown C.T."/>
            <person name="Hug L.A."/>
            <person name="Thomas B.C."/>
            <person name="Sharon I."/>
            <person name="Castelle C.J."/>
            <person name="Singh A."/>
            <person name="Wilkins M.J."/>
            <person name="Williams K.H."/>
            <person name="Banfield J.F."/>
        </authorList>
    </citation>
    <scope>NUCLEOTIDE SEQUENCE [LARGE SCALE GENOMIC DNA]</scope>
</reference>
<proteinExistence type="predicted"/>
<accession>A0A0G0ZES8</accession>
<dbReference type="EMBL" id="LCDG01000010">
    <property type="protein sequence ID" value="KKS47202.1"/>
    <property type="molecule type" value="Genomic_DNA"/>
</dbReference>